<evidence type="ECO:0000313" key="2">
    <source>
        <dbReference type="Proteomes" id="UP000270626"/>
    </source>
</evidence>
<gene>
    <name evidence="1" type="ORF">DFR40_0801</name>
</gene>
<keyword evidence="2" id="KW-1185">Reference proteome</keyword>
<organism evidence="1 2">
    <name type="scientific">Azonexus fungiphilus</name>
    <dbReference type="NCBI Taxonomy" id="146940"/>
    <lineage>
        <taxon>Bacteria</taxon>
        <taxon>Pseudomonadati</taxon>
        <taxon>Pseudomonadota</taxon>
        <taxon>Betaproteobacteria</taxon>
        <taxon>Rhodocyclales</taxon>
        <taxon>Azonexaceae</taxon>
        <taxon>Azonexus</taxon>
    </lineage>
</organism>
<comment type="caution">
    <text evidence="1">The sequence shown here is derived from an EMBL/GenBank/DDBJ whole genome shotgun (WGS) entry which is preliminary data.</text>
</comment>
<dbReference type="AlphaFoldDB" id="A0A495WH22"/>
<name>A0A495WH22_9RHOO</name>
<proteinExistence type="predicted"/>
<dbReference type="EMBL" id="RBXP01000011">
    <property type="protein sequence ID" value="RKT60659.1"/>
    <property type="molecule type" value="Genomic_DNA"/>
</dbReference>
<sequence length="90" mass="9857">MKRIPEITASDLRLHSSIAAIGPDGYGDIVWETRLLAPLCSPENEGKPVANQLCVSIPDFSESGLQQLYAKLLEIDPSLALHWCGTPRQN</sequence>
<dbReference type="Proteomes" id="UP000270626">
    <property type="component" value="Unassembled WGS sequence"/>
</dbReference>
<reference evidence="1 2" key="1">
    <citation type="submission" date="2018-10" db="EMBL/GenBank/DDBJ databases">
        <title>Genomic Encyclopedia of Type Strains, Phase IV (KMG-IV): sequencing the most valuable type-strain genomes for metagenomic binning, comparative biology and taxonomic classification.</title>
        <authorList>
            <person name="Goeker M."/>
        </authorList>
    </citation>
    <scope>NUCLEOTIDE SEQUENCE [LARGE SCALE GENOMIC DNA]</scope>
    <source>
        <strain evidence="1 2">DSM 23841</strain>
    </source>
</reference>
<protein>
    <submittedName>
        <fullName evidence="1">Uncharacterized protein</fullName>
    </submittedName>
</protein>
<evidence type="ECO:0000313" key="1">
    <source>
        <dbReference type="EMBL" id="RKT60659.1"/>
    </source>
</evidence>
<accession>A0A495WH22</accession>
<dbReference type="RefSeq" id="WP_121457165.1">
    <property type="nucleotide sequence ID" value="NZ_RBXP01000011.1"/>
</dbReference>